<name>A0A6J2T7L7_DROLE</name>
<dbReference type="GeneID" id="115622945"/>
<dbReference type="Pfam" id="PF00651">
    <property type="entry name" value="BTB"/>
    <property type="match status" value="1"/>
</dbReference>
<protein>
    <submittedName>
        <fullName evidence="4">Uncharacterized protein LOC115622945 isoform X1</fullName>
    </submittedName>
</protein>
<dbReference type="Gene3D" id="3.30.710.10">
    <property type="entry name" value="Potassium Channel Kv1.1, Chain A"/>
    <property type="match status" value="1"/>
</dbReference>
<dbReference type="SMART" id="SM00225">
    <property type="entry name" value="BTB"/>
    <property type="match status" value="1"/>
</dbReference>
<feature type="region of interest" description="Disordered" evidence="1">
    <location>
        <begin position="211"/>
        <end position="253"/>
    </location>
</feature>
<gene>
    <name evidence="4" type="primary">LOC115622945</name>
</gene>
<dbReference type="AlphaFoldDB" id="A0A6J2T7L7"/>
<evidence type="ECO:0000256" key="1">
    <source>
        <dbReference type="SAM" id="MobiDB-lite"/>
    </source>
</evidence>
<dbReference type="CDD" id="cd18186">
    <property type="entry name" value="BTB_POZ_ZBTB_KLHL-like"/>
    <property type="match status" value="1"/>
</dbReference>
<keyword evidence="3" id="KW-1185">Reference proteome</keyword>
<feature type="domain" description="BTB" evidence="2">
    <location>
        <begin position="19"/>
        <end position="82"/>
    </location>
</feature>
<feature type="region of interest" description="Disordered" evidence="1">
    <location>
        <begin position="335"/>
        <end position="354"/>
    </location>
</feature>
<evidence type="ECO:0000313" key="4">
    <source>
        <dbReference type="RefSeq" id="XP_030372936.1"/>
    </source>
</evidence>
<evidence type="ECO:0000259" key="2">
    <source>
        <dbReference type="PROSITE" id="PS50097"/>
    </source>
</evidence>
<dbReference type="PROSITE" id="PS50097">
    <property type="entry name" value="BTB"/>
    <property type="match status" value="1"/>
</dbReference>
<feature type="compositionally biased region" description="Polar residues" evidence="1">
    <location>
        <begin position="226"/>
        <end position="236"/>
    </location>
</feature>
<dbReference type="InterPro" id="IPR011333">
    <property type="entry name" value="SKP1/BTB/POZ_sf"/>
</dbReference>
<organism evidence="3 4">
    <name type="scientific">Drosophila lebanonensis</name>
    <name type="common">Fruit fly</name>
    <name type="synonym">Scaptodrosophila lebanonensis</name>
    <dbReference type="NCBI Taxonomy" id="7225"/>
    <lineage>
        <taxon>Eukaryota</taxon>
        <taxon>Metazoa</taxon>
        <taxon>Ecdysozoa</taxon>
        <taxon>Arthropoda</taxon>
        <taxon>Hexapoda</taxon>
        <taxon>Insecta</taxon>
        <taxon>Pterygota</taxon>
        <taxon>Neoptera</taxon>
        <taxon>Endopterygota</taxon>
        <taxon>Diptera</taxon>
        <taxon>Brachycera</taxon>
        <taxon>Muscomorpha</taxon>
        <taxon>Ephydroidea</taxon>
        <taxon>Drosophilidae</taxon>
        <taxon>Scaptodrosophila</taxon>
    </lineage>
</organism>
<sequence length="371" mass="43146">MNSWLRNSLTEIARTNRHTDCTFTIEMKGCSRVFPCHKLIFSCASDVFDRMLFGGYNESSSGMVKLTDVHPDIFEKFRDYVYGYEYDKLKKYDFDTLIQLSEFGNKYLVESIKDDCLREILERKYSYDIGELLRLFQCAHNLNVTKFIDWVSWELKTNSKSLMGHAGIYEFNTDVFKSYLKVVSGKLSESERFNVLEMYLKYHGLDDVSPEEEAAPEFGGGDIKENTSYTELSTSDSTDEVEEPVEPKSEVPEPEKNICSKYVFELIALIDFSRFTPKEFYDGPGKSNFLSLAQKYEYLYKIARNASQAKEELEQKLERSHSVEPQSCVPMFASSQGHPNHHTGHQGHLAPSKCDRMRHPRHRYEWTDYDQ</sequence>
<evidence type="ECO:0000313" key="3">
    <source>
        <dbReference type="Proteomes" id="UP000504634"/>
    </source>
</evidence>
<reference evidence="4" key="1">
    <citation type="submission" date="2025-08" db="UniProtKB">
        <authorList>
            <consortium name="RefSeq"/>
        </authorList>
    </citation>
    <scope>IDENTIFICATION</scope>
    <source>
        <strain evidence="4">11010-0011.00</strain>
        <tissue evidence="4">Whole body</tissue>
    </source>
</reference>
<dbReference type="PANTHER" id="PTHR24413">
    <property type="entry name" value="SPECKLE-TYPE POZ PROTEIN"/>
    <property type="match status" value="1"/>
</dbReference>
<dbReference type="RefSeq" id="XP_030372936.1">
    <property type="nucleotide sequence ID" value="XM_030517076.1"/>
</dbReference>
<proteinExistence type="predicted"/>
<dbReference type="OrthoDB" id="7492888at2759"/>
<accession>A0A6J2T7L7</accession>
<dbReference type="SUPFAM" id="SSF54695">
    <property type="entry name" value="POZ domain"/>
    <property type="match status" value="1"/>
</dbReference>
<dbReference type="InterPro" id="IPR000210">
    <property type="entry name" value="BTB/POZ_dom"/>
</dbReference>
<dbReference type="Proteomes" id="UP000504634">
    <property type="component" value="Unplaced"/>
</dbReference>